<feature type="compositionally biased region" description="Gly residues" evidence="1">
    <location>
        <begin position="59"/>
        <end position="68"/>
    </location>
</feature>
<comment type="caution">
    <text evidence="2">The sequence shown here is derived from an EMBL/GenBank/DDBJ whole genome shotgun (WGS) entry which is preliminary data.</text>
</comment>
<name>A0A699XK78_TANCI</name>
<accession>A0A699XK78</accession>
<reference evidence="2" key="1">
    <citation type="journal article" date="2019" name="Sci. Rep.">
        <title>Draft genome of Tanacetum cinerariifolium, the natural source of mosquito coil.</title>
        <authorList>
            <person name="Yamashiro T."/>
            <person name="Shiraishi A."/>
            <person name="Satake H."/>
            <person name="Nakayama K."/>
        </authorList>
    </citation>
    <scope>NUCLEOTIDE SEQUENCE</scope>
</reference>
<protein>
    <submittedName>
        <fullName evidence="2">Uncharacterized protein</fullName>
    </submittedName>
</protein>
<dbReference type="AlphaFoldDB" id="A0A699XK78"/>
<dbReference type="EMBL" id="BKCJ011877511">
    <property type="protein sequence ID" value="GFD60422.1"/>
    <property type="molecule type" value="Genomic_DNA"/>
</dbReference>
<feature type="non-terminal residue" evidence="2">
    <location>
        <position position="1"/>
    </location>
</feature>
<organism evidence="2">
    <name type="scientific">Tanacetum cinerariifolium</name>
    <name type="common">Dalmatian daisy</name>
    <name type="synonym">Chrysanthemum cinerariifolium</name>
    <dbReference type="NCBI Taxonomy" id="118510"/>
    <lineage>
        <taxon>Eukaryota</taxon>
        <taxon>Viridiplantae</taxon>
        <taxon>Streptophyta</taxon>
        <taxon>Embryophyta</taxon>
        <taxon>Tracheophyta</taxon>
        <taxon>Spermatophyta</taxon>
        <taxon>Magnoliopsida</taxon>
        <taxon>eudicotyledons</taxon>
        <taxon>Gunneridae</taxon>
        <taxon>Pentapetalae</taxon>
        <taxon>asterids</taxon>
        <taxon>campanulids</taxon>
        <taxon>Asterales</taxon>
        <taxon>Asteraceae</taxon>
        <taxon>Asteroideae</taxon>
        <taxon>Anthemideae</taxon>
        <taxon>Anthemidinae</taxon>
        <taxon>Tanacetum</taxon>
    </lineage>
</organism>
<feature type="region of interest" description="Disordered" evidence="1">
    <location>
        <begin position="1"/>
        <end position="68"/>
    </location>
</feature>
<evidence type="ECO:0000313" key="2">
    <source>
        <dbReference type="EMBL" id="GFD60422.1"/>
    </source>
</evidence>
<gene>
    <name evidence="2" type="ORF">Tci_932391</name>
</gene>
<sequence length="68" mass="7261">ERHAARIRPGRARRPRPRMDAGHGRRPVPDPARIPAHGADPAASGRRPSAREHARPAGPGAGAGLDRR</sequence>
<proteinExistence type="predicted"/>
<evidence type="ECO:0000256" key="1">
    <source>
        <dbReference type="SAM" id="MobiDB-lite"/>
    </source>
</evidence>
<feature type="compositionally biased region" description="Basic residues" evidence="1">
    <location>
        <begin position="1"/>
        <end position="16"/>
    </location>
</feature>